<accession>A0ABS7PHS6</accession>
<proteinExistence type="predicted"/>
<feature type="chain" id="PRO_5046116031" evidence="2">
    <location>
        <begin position="22"/>
        <end position="659"/>
    </location>
</feature>
<evidence type="ECO:0000256" key="1">
    <source>
        <dbReference type="ARBA" id="ARBA00022801"/>
    </source>
</evidence>
<dbReference type="Pfam" id="PF00326">
    <property type="entry name" value="Peptidase_S9"/>
    <property type="match status" value="1"/>
</dbReference>
<dbReference type="PANTHER" id="PTHR42776:SF27">
    <property type="entry name" value="DIPEPTIDYL PEPTIDASE FAMILY MEMBER 6"/>
    <property type="match status" value="1"/>
</dbReference>
<dbReference type="Proteomes" id="UP000706039">
    <property type="component" value="Unassembled WGS sequence"/>
</dbReference>
<dbReference type="EMBL" id="JAINVV010000001">
    <property type="protein sequence ID" value="MBY8820852.1"/>
    <property type="molecule type" value="Genomic_DNA"/>
</dbReference>
<evidence type="ECO:0000256" key="2">
    <source>
        <dbReference type="SAM" id="SignalP"/>
    </source>
</evidence>
<sequence length="659" mass="71471">MRKMYLAVLAAGGMPASIAWAQTDNAALFGVRESIEDIALSPNGDRLAIIQPAPAGQGASVYVVDIASGKPVRVTGIDGDPERLSWCRWVSNDRLVCSIFAMSEIEGILAPVARLVAFNADGSGAKIVSTRGSDRALGFDQFGGSVLDWLPEESGAVLKTRQFIPESDTGTHVASRLDGLGVERIDTLTLKTRVIENPKRDAIEYISDGHGRVRIMGLQPVQGAVGYAGRSILYRYRTKDDNDWKPLSKVNVTSGGAFNPHAVDRDLDVAYGFADKDGRQALFSVSLDGAMTEKLVFGHPNVDVDGLVQIGRRNRVVGVSYATEKRQVEFFDPELKRLQASLSKAIPGLPLINFKDSSLDEGKLLLWAGSDVDPGRYFLFDKKTRQLAETLLVRPQLEKVTLSPVKPVSYKTKDGAVVPGYLTVPAGGTGKHLPTIVMPHGGPGARDEWGFDWLAQYFAAQGFAVLQPNFRGSAGYGDAWYQKNGFQSWRTAIGDVNEGARWLISEGIADPAKLAIFGWSYGGYAALQAAAIEPDLYKASVAVAPVTDLEALRSDARNYTNFLAVSDFIGTGPHIREGSPAQNAAAIKVPVLLFHGDKDINVSVRQSRLMADRLRDAGKKHELVVYPKLDHYLQDSAARSDMLRKSDAFLRTALGLPAK</sequence>
<keyword evidence="1" id="KW-0378">Hydrolase</keyword>
<dbReference type="InterPro" id="IPR029058">
    <property type="entry name" value="AB_hydrolase_fold"/>
</dbReference>
<keyword evidence="5" id="KW-1185">Reference proteome</keyword>
<name>A0ABS7PHS6_9SPHN</name>
<dbReference type="SUPFAM" id="SSF53474">
    <property type="entry name" value="alpha/beta-Hydrolases"/>
    <property type="match status" value="1"/>
</dbReference>
<dbReference type="PANTHER" id="PTHR42776">
    <property type="entry name" value="SERINE PEPTIDASE S9 FAMILY MEMBER"/>
    <property type="match status" value="1"/>
</dbReference>
<comment type="caution">
    <text evidence="4">The sequence shown here is derived from an EMBL/GenBank/DDBJ whole genome shotgun (WGS) entry which is preliminary data.</text>
</comment>
<protein>
    <submittedName>
        <fullName evidence="4">S9 family peptidase</fullName>
    </submittedName>
</protein>
<dbReference type="Gene3D" id="3.40.50.1820">
    <property type="entry name" value="alpha/beta hydrolase"/>
    <property type="match status" value="1"/>
</dbReference>
<reference evidence="4 5" key="1">
    <citation type="submission" date="2021-08" db="EMBL/GenBank/DDBJ databases">
        <authorList>
            <person name="Tuo L."/>
        </authorList>
    </citation>
    <scope>NUCLEOTIDE SEQUENCE [LARGE SCALE GENOMIC DNA]</scope>
    <source>
        <strain evidence="4 5">JCM 31229</strain>
    </source>
</reference>
<dbReference type="RefSeq" id="WP_222987957.1">
    <property type="nucleotide sequence ID" value="NZ_JAINVV010000001.1"/>
</dbReference>
<dbReference type="SUPFAM" id="SSF82171">
    <property type="entry name" value="DPP6 N-terminal domain-like"/>
    <property type="match status" value="1"/>
</dbReference>
<feature type="signal peptide" evidence="2">
    <location>
        <begin position="1"/>
        <end position="21"/>
    </location>
</feature>
<evidence type="ECO:0000259" key="3">
    <source>
        <dbReference type="Pfam" id="PF00326"/>
    </source>
</evidence>
<dbReference type="InterPro" id="IPR001375">
    <property type="entry name" value="Peptidase_S9_cat"/>
</dbReference>
<keyword evidence="2" id="KW-0732">Signal</keyword>
<organism evidence="4 5">
    <name type="scientific">Sphingomonas colocasiae</name>
    <dbReference type="NCBI Taxonomy" id="1848973"/>
    <lineage>
        <taxon>Bacteria</taxon>
        <taxon>Pseudomonadati</taxon>
        <taxon>Pseudomonadota</taxon>
        <taxon>Alphaproteobacteria</taxon>
        <taxon>Sphingomonadales</taxon>
        <taxon>Sphingomonadaceae</taxon>
        <taxon>Sphingomonas</taxon>
    </lineage>
</organism>
<evidence type="ECO:0000313" key="5">
    <source>
        <dbReference type="Proteomes" id="UP000706039"/>
    </source>
</evidence>
<gene>
    <name evidence="4" type="ORF">K7G82_01030</name>
</gene>
<evidence type="ECO:0000313" key="4">
    <source>
        <dbReference type="EMBL" id="MBY8820852.1"/>
    </source>
</evidence>
<feature type="domain" description="Peptidase S9 prolyl oligopeptidase catalytic" evidence="3">
    <location>
        <begin position="449"/>
        <end position="655"/>
    </location>
</feature>